<dbReference type="InterPro" id="IPR003578">
    <property type="entry name" value="Small_GTPase_Rho"/>
</dbReference>
<keyword evidence="2" id="KW-0547">Nucleotide-binding</keyword>
<dbReference type="GO" id="GO:0005525">
    <property type="term" value="F:GTP binding"/>
    <property type="evidence" value="ECO:0007669"/>
    <property type="project" value="UniProtKB-KW"/>
</dbReference>
<dbReference type="InterPro" id="IPR027417">
    <property type="entry name" value="P-loop_NTPase"/>
</dbReference>
<dbReference type="Gene3D" id="3.40.50.300">
    <property type="entry name" value="P-loop containing nucleotide triphosphate hydrolases"/>
    <property type="match status" value="1"/>
</dbReference>
<dbReference type="SMART" id="SM00176">
    <property type="entry name" value="RAN"/>
    <property type="match status" value="1"/>
</dbReference>
<evidence type="ECO:0000256" key="2">
    <source>
        <dbReference type="ARBA" id="ARBA00022741"/>
    </source>
</evidence>
<comment type="caution">
    <text evidence="4">The sequence shown here is derived from an EMBL/GenBank/DDBJ whole genome shotgun (WGS) entry which is preliminary data.</text>
</comment>
<keyword evidence="3" id="KW-0342">GTP-binding</keyword>
<reference evidence="4 5" key="1">
    <citation type="submission" date="2024-03" db="EMBL/GenBank/DDBJ databases">
        <title>The Acrasis kona genome and developmental transcriptomes reveal deep origins of eukaryotic multicellular pathways.</title>
        <authorList>
            <person name="Sheikh S."/>
            <person name="Fu C.-J."/>
            <person name="Brown M.W."/>
            <person name="Baldauf S.L."/>
        </authorList>
    </citation>
    <scope>NUCLEOTIDE SEQUENCE [LARGE SCALE GENOMIC DNA]</scope>
    <source>
        <strain evidence="4 5">ATCC MYA-3509</strain>
    </source>
</reference>
<keyword evidence="5" id="KW-1185">Reference proteome</keyword>
<dbReference type="AlphaFoldDB" id="A0AAW2ZH86"/>
<proteinExistence type="inferred from homology"/>
<dbReference type="SMART" id="SM00173">
    <property type="entry name" value="RAS"/>
    <property type="match status" value="1"/>
</dbReference>
<dbReference type="InterPro" id="IPR001806">
    <property type="entry name" value="Small_GTPase"/>
</dbReference>
<dbReference type="FunFam" id="3.40.50.300:FF:001179">
    <property type="entry name" value="Rho family GTPase"/>
    <property type="match status" value="1"/>
</dbReference>
<dbReference type="GO" id="GO:0007264">
    <property type="term" value="P:small GTPase-mediated signal transduction"/>
    <property type="evidence" value="ECO:0007669"/>
    <property type="project" value="InterPro"/>
</dbReference>
<dbReference type="SUPFAM" id="SSF52540">
    <property type="entry name" value="P-loop containing nucleoside triphosphate hydrolases"/>
    <property type="match status" value="1"/>
</dbReference>
<dbReference type="PROSITE" id="PS51419">
    <property type="entry name" value="RAB"/>
    <property type="match status" value="1"/>
</dbReference>
<dbReference type="SMART" id="SM00174">
    <property type="entry name" value="RHO"/>
    <property type="match status" value="1"/>
</dbReference>
<organism evidence="4 5">
    <name type="scientific">Acrasis kona</name>
    <dbReference type="NCBI Taxonomy" id="1008807"/>
    <lineage>
        <taxon>Eukaryota</taxon>
        <taxon>Discoba</taxon>
        <taxon>Heterolobosea</taxon>
        <taxon>Tetramitia</taxon>
        <taxon>Eutetramitia</taxon>
        <taxon>Acrasidae</taxon>
        <taxon>Acrasis</taxon>
    </lineage>
</organism>
<dbReference type="GO" id="GO:0003924">
    <property type="term" value="F:GTPase activity"/>
    <property type="evidence" value="ECO:0007669"/>
    <property type="project" value="InterPro"/>
</dbReference>
<dbReference type="SMART" id="SM00175">
    <property type="entry name" value="RAB"/>
    <property type="match status" value="1"/>
</dbReference>
<dbReference type="PROSITE" id="PS51420">
    <property type="entry name" value="RHO"/>
    <property type="match status" value="1"/>
</dbReference>
<evidence type="ECO:0000313" key="4">
    <source>
        <dbReference type="EMBL" id="KAL0489272.1"/>
    </source>
</evidence>
<dbReference type="Proteomes" id="UP001431209">
    <property type="component" value="Unassembled WGS sequence"/>
</dbReference>
<evidence type="ECO:0000256" key="3">
    <source>
        <dbReference type="ARBA" id="ARBA00023134"/>
    </source>
</evidence>
<evidence type="ECO:0000313" key="5">
    <source>
        <dbReference type="Proteomes" id="UP001431209"/>
    </source>
</evidence>
<name>A0AAW2ZH86_9EUKA</name>
<comment type="similarity">
    <text evidence="1">Belongs to the small GTPase superfamily. Rho family.</text>
</comment>
<gene>
    <name evidence="4" type="ORF">AKO1_013791</name>
</gene>
<dbReference type="PRINTS" id="PR00449">
    <property type="entry name" value="RASTRNSFRMNG"/>
</dbReference>
<dbReference type="Pfam" id="PF00071">
    <property type="entry name" value="Ras"/>
    <property type="match status" value="1"/>
</dbReference>
<dbReference type="CDD" id="cd00157">
    <property type="entry name" value="Rho"/>
    <property type="match status" value="1"/>
</dbReference>
<dbReference type="InterPro" id="IPR005225">
    <property type="entry name" value="Small_GTP-bd"/>
</dbReference>
<sequence>MTTIKCVVVGDGAVGKTCLIISFSNNTFPEQYIPTVSDNFYTNTQYEGESVLLGIWDTAGQEDFDRLRPMSYPDTQVFIACFSVTFPNSLESVKTKWASELRHYCPDVPIVLAGTKLDMKDDKEVLKQLSQLNQHPVTDEEGQKMANQIGAVKYVPCSAKTQENLKLLFQTAIASVLRPNNSGGKKKKACMIL</sequence>
<dbReference type="PANTHER" id="PTHR24072">
    <property type="entry name" value="RHO FAMILY GTPASE"/>
    <property type="match status" value="1"/>
</dbReference>
<accession>A0AAW2ZH86</accession>
<evidence type="ECO:0000256" key="1">
    <source>
        <dbReference type="ARBA" id="ARBA00010142"/>
    </source>
</evidence>
<dbReference type="EMBL" id="JAOPGA020001538">
    <property type="protein sequence ID" value="KAL0489272.1"/>
    <property type="molecule type" value="Genomic_DNA"/>
</dbReference>
<dbReference type="NCBIfam" id="TIGR00231">
    <property type="entry name" value="small_GTP"/>
    <property type="match status" value="1"/>
</dbReference>
<dbReference type="PROSITE" id="PS51421">
    <property type="entry name" value="RAS"/>
    <property type="match status" value="1"/>
</dbReference>
<protein>
    <submittedName>
        <fullName evidence="4">Ras-related protein Rac</fullName>
    </submittedName>
</protein>